<evidence type="ECO:0000256" key="6">
    <source>
        <dbReference type="ARBA" id="ARBA00022989"/>
    </source>
</evidence>
<dbReference type="AlphaFoldDB" id="A0AB39VEJ4"/>
<feature type="transmembrane region" description="Helical" evidence="8">
    <location>
        <begin position="132"/>
        <end position="151"/>
    </location>
</feature>
<dbReference type="PANTHER" id="PTHR33908">
    <property type="entry name" value="MANNOSYLTRANSFERASE YKCB-RELATED"/>
    <property type="match status" value="1"/>
</dbReference>
<keyword evidence="4 10" id="KW-0808">Transferase</keyword>
<dbReference type="Pfam" id="PF13231">
    <property type="entry name" value="PMT_2"/>
    <property type="match status" value="1"/>
</dbReference>
<keyword evidence="6 8" id="KW-1133">Transmembrane helix</keyword>
<feature type="transmembrane region" description="Helical" evidence="8">
    <location>
        <begin position="275"/>
        <end position="298"/>
    </location>
</feature>
<keyword evidence="7 8" id="KW-0472">Membrane</keyword>
<name>A0AB39VEJ4_9FUSO</name>
<evidence type="ECO:0000313" key="10">
    <source>
        <dbReference type="EMBL" id="XDU66394.1"/>
    </source>
</evidence>
<keyword evidence="3 10" id="KW-0328">Glycosyltransferase</keyword>
<evidence type="ECO:0000256" key="8">
    <source>
        <dbReference type="SAM" id="Phobius"/>
    </source>
</evidence>
<feature type="transmembrane region" description="Helical" evidence="8">
    <location>
        <begin position="28"/>
        <end position="48"/>
    </location>
</feature>
<keyword evidence="2" id="KW-1003">Cell membrane</keyword>
<organism evidence="10">
    <name type="scientific">Leptotrichia rugosa</name>
    <dbReference type="NCBI Taxonomy" id="3239302"/>
    <lineage>
        <taxon>Bacteria</taxon>
        <taxon>Fusobacteriati</taxon>
        <taxon>Fusobacteriota</taxon>
        <taxon>Fusobacteriia</taxon>
        <taxon>Fusobacteriales</taxon>
        <taxon>Leptotrichiaceae</taxon>
        <taxon>Leptotrichia</taxon>
    </lineage>
</organism>
<feature type="transmembrane region" description="Helical" evidence="8">
    <location>
        <begin position="318"/>
        <end position="343"/>
    </location>
</feature>
<dbReference type="EMBL" id="CP165644">
    <property type="protein sequence ID" value="XDU66394.1"/>
    <property type="molecule type" value="Genomic_DNA"/>
</dbReference>
<evidence type="ECO:0000256" key="7">
    <source>
        <dbReference type="ARBA" id="ARBA00023136"/>
    </source>
</evidence>
<feature type="domain" description="Glycosyltransferase RgtA/B/C/D-like" evidence="9">
    <location>
        <begin position="81"/>
        <end position="240"/>
    </location>
</feature>
<feature type="transmembrane region" description="Helical" evidence="8">
    <location>
        <begin position="418"/>
        <end position="437"/>
    </location>
</feature>
<feature type="transmembrane region" description="Helical" evidence="8">
    <location>
        <begin position="364"/>
        <end position="383"/>
    </location>
</feature>
<dbReference type="InterPro" id="IPR050297">
    <property type="entry name" value="LipidA_mod_glycosyltrf_83"/>
</dbReference>
<feature type="transmembrane region" description="Helical" evidence="8">
    <location>
        <begin position="100"/>
        <end position="120"/>
    </location>
</feature>
<dbReference type="PANTHER" id="PTHR33908:SF3">
    <property type="entry name" value="UNDECAPRENYL PHOSPHATE-ALPHA-4-AMINO-4-DEOXY-L-ARABINOSE ARABINOSYL TRANSFERASE"/>
    <property type="match status" value="1"/>
</dbReference>
<comment type="subcellular location">
    <subcellularLocation>
        <location evidence="1">Cell membrane</location>
        <topology evidence="1">Multi-pass membrane protein</topology>
    </subcellularLocation>
</comment>
<evidence type="ECO:0000259" key="9">
    <source>
        <dbReference type="Pfam" id="PF13231"/>
    </source>
</evidence>
<evidence type="ECO:0000256" key="1">
    <source>
        <dbReference type="ARBA" id="ARBA00004651"/>
    </source>
</evidence>
<protein>
    <submittedName>
        <fullName evidence="10">ArnT family glycosyltransferase</fullName>
        <ecNumber evidence="10">2.4.-.-</ecNumber>
    </submittedName>
</protein>
<dbReference type="GO" id="GO:0010041">
    <property type="term" value="P:response to iron(III) ion"/>
    <property type="evidence" value="ECO:0007669"/>
    <property type="project" value="TreeGrafter"/>
</dbReference>
<feature type="transmembrane region" description="Helical" evidence="8">
    <location>
        <begin position="186"/>
        <end position="211"/>
    </location>
</feature>
<proteinExistence type="predicted"/>
<feature type="transmembrane region" description="Helical" evidence="8">
    <location>
        <begin position="231"/>
        <end position="254"/>
    </location>
</feature>
<evidence type="ECO:0000256" key="4">
    <source>
        <dbReference type="ARBA" id="ARBA00022679"/>
    </source>
</evidence>
<evidence type="ECO:0000256" key="3">
    <source>
        <dbReference type="ARBA" id="ARBA00022676"/>
    </source>
</evidence>
<feature type="transmembrane region" description="Helical" evidence="8">
    <location>
        <begin position="389"/>
        <end position="411"/>
    </location>
</feature>
<reference evidence="10" key="1">
    <citation type="submission" date="2024-07" db="EMBL/GenBank/DDBJ databases">
        <authorList>
            <person name="Li X.-J."/>
            <person name="Wang X."/>
        </authorList>
    </citation>
    <scope>NUCLEOTIDE SEQUENCE</scope>
    <source>
        <strain evidence="10">HSP-334</strain>
    </source>
</reference>
<gene>
    <name evidence="10" type="ORF">AB8B22_08250</name>
</gene>
<keyword evidence="5 8" id="KW-0812">Transmembrane</keyword>
<dbReference type="KEGG" id="lrug:AB8B22_08250"/>
<dbReference type="InterPro" id="IPR038731">
    <property type="entry name" value="RgtA/B/C-like"/>
</dbReference>
<dbReference type="EC" id="2.4.-.-" evidence="10"/>
<dbReference type="GO" id="GO:0009103">
    <property type="term" value="P:lipopolysaccharide biosynthetic process"/>
    <property type="evidence" value="ECO:0007669"/>
    <property type="project" value="UniProtKB-ARBA"/>
</dbReference>
<dbReference type="GO" id="GO:0005886">
    <property type="term" value="C:plasma membrane"/>
    <property type="evidence" value="ECO:0007669"/>
    <property type="project" value="UniProtKB-SubCell"/>
</dbReference>
<accession>A0AB39VEJ4</accession>
<dbReference type="RefSeq" id="WP_369710747.1">
    <property type="nucleotide sequence ID" value="NZ_CP165644.1"/>
</dbReference>
<evidence type="ECO:0000256" key="5">
    <source>
        <dbReference type="ARBA" id="ARBA00022692"/>
    </source>
</evidence>
<sequence length="472" mass="56156">MKLPTKKITKFNFYKDFKLKKIKIKFKFEYFIPIVLILVTLPLFNRMFTQRNELKYLYIAQNIIKNKNPFVYYLSGKLYTDKPPLFFWIIIFSKFIFRNYYTYGIVIFNIFIESFLLIKLYRFLKIKFDENIAIMSIFITFTGILKYVSVIVVRMDIYLSCFIALSLLNFFECYEKNDYQKKWITFVYIGFAFLFKGIVGLLTPLLVIILFKFTASKKYSLKEVGFYKGLAIILAFVLFWIIPAYISLGNVFINELFFKQLFGRAVKAFAHKRPFYYYLYTLPMTVFPWTVYSVYVMYKSVVLWIKEKNTNDFEKFLLIWIFSTLFYLSVSSSKLVIYLLPIVTPIGILTAMNYRKIPFETKNILFFITISIFIVTSIVMIFSNSRDFVPFKVISIFSLFNVGMVSLLLFLKAGKKAGFIFLGLLFPIVTFVAGFNISKINKMTDARNYDSNYIYIEKNKNRREKIKWKKYL</sequence>
<evidence type="ECO:0000256" key="2">
    <source>
        <dbReference type="ARBA" id="ARBA00022475"/>
    </source>
</evidence>
<dbReference type="GO" id="GO:0016763">
    <property type="term" value="F:pentosyltransferase activity"/>
    <property type="evidence" value="ECO:0007669"/>
    <property type="project" value="TreeGrafter"/>
</dbReference>